<sequence length="131" mass="15326">MDSIKDILSQLKKTIPKEKKKKGEKEIQSKLFDLDTLETNPKKLFGDKGKYVSTEHQSYGLRLAGKLDDKKRLTMYIKWAKTKPRAILETALSFVSDYPNAESKSRLFMWKVKQLEDEIKSKKEQKQKDTK</sequence>
<proteinExistence type="predicted"/>
<dbReference type="EMBL" id="DUTP01000002">
    <property type="protein sequence ID" value="HHX99223.1"/>
    <property type="molecule type" value="Genomic_DNA"/>
</dbReference>
<name>A0A832QFY0_9BACT</name>
<evidence type="ECO:0000313" key="1">
    <source>
        <dbReference type="EMBL" id="HHX99223.1"/>
    </source>
</evidence>
<dbReference type="AlphaFoldDB" id="A0A832QFY0"/>
<dbReference type="Proteomes" id="UP000576550">
    <property type="component" value="Unassembled WGS sequence"/>
</dbReference>
<organism evidence="1 2">
    <name type="scientific">Candidatus Dojkabacteria bacterium</name>
    <dbReference type="NCBI Taxonomy" id="2099670"/>
    <lineage>
        <taxon>Bacteria</taxon>
        <taxon>Candidatus Dojkabacteria</taxon>
    </lineage>
</organism>
<evidence type="ECO:0000313" key="2">
    <source>
        <dbReference type="Proteomes" id="UP000576550"/>
    </source>
</evidence>
<protein>
    <submittedName>
        <fullName evidence="1">Uncharacterized protein</fullName>
    </submittedName>
</protein>
<accession>A0A832QFY0</accession>
<reference evidence="1 2" key="1">
    <citation type="journal article" date="2020" name="Biotechnol. Biofuels">
        <title>New insights from the biogas microbiome by comprehensive genome-resolved metagenomics of nearly 1600 species originating from multiple anaerobic digesters.</title>
        <authorList>
            <person name="Campanaro S."/>
            <person name="Treu L."/>
            <person name="Rodriguez-R L.M."/>
            <person name="Kovalovszki A."/>
            <person name="Ziels R.M."/>
            <person name="Maus I."/>
            <person name="Zhu X."/>
            <person name="Kougias P.G."/>
            <person name="Basile A."/>
            <person name="Luo G."/>
            <person name="Schluter A."/>
            <person name="Konstantinidis K.T."/>
            <person name="Angelidaki I."/>
        </authorList>
    </citation>
    <scope>NUCLEOTIDE SEQUENCE [LARGE SCALE GENOMIC DNA]</scope>
    <source>
        <strain evidence="1">AS05jafATM_89</strain>
    </source>
</reference>
<gene>
    <name evidence="1" type="ORF">GX533_00870</name>
</gene>
<comment type="caution">
    <text evidence="1">The sequence shown here is derived from an EMBL/GenBank/DDBJ whole genome shotgun (WGS) entry which is preliminary data.</text>
</comment>